<dbReference type="PANTHER" id="PTHR12526">
    <property type="entry name" value="GLYCOSYLTRANSFERASE"/>
    <property type="match status" value="1"/>
</dbReference>
<sequence length="382" mass="41211">MPSDERPLVMISAGTYWYGPRMLDHHLAHELARYADVVYVEPGTSVVSRWRGSTAARAACGPEVESVEPGVQVLRPRVNPMMERRLGKPLALWLIRRSMRRAGRRLGRPVHALVLMSLNPLFGSVGERYRVFYAGDDLAAGAGLMGISDPGLAGRAVTLPRQADIVVAVSPPLVDSLRSAGVEALLIPNGVDVPHFSRTVKASPDPAAVELGPRRVGFAGHLGDRIDPDLIAAVADRDCTVLLVGPRQRGAGDWLEEVLRRPNVHWLGLRSYADLPSVLAAADVWMLPYDDSAFNRASFPLKLLEYLAAGRRVVATDLPAVRWLDTGLIDVAHGAAGFADAVTGTLGRPLTAAESADRIGFASSHGWTERVRPLAEQMGLST</sequence>
<dbReference type="Gene3D" id="3.40.50.11010">
    <property type="match status" value="1"/>
</dbReference>
<reference evidence="2" key="1">
    <citation type="journal article" date="2019" name="Int. J. Syst. Evol. Microbiol.">
        <title>The Global Catalogue of Microorganisms (GCM) 10K type strain sequencing project: providing services to taxonomists for standard genome sequencing and annotation.</title>
        <authorList>
            <consortium name="The Broad Institute Genomics Platform"/>
            <consortium name="The Broad Institute Genome Sequencing Center for Infectious Disease"/>
            <person name="Wu L."/>
            <person name="Ma J."/>
        </authorList>
    </citation>
    <scope>NUCLEOTIDE SEQUENCE [LARGE SCALE GENOMIC DNA]</scope>
    <source>
        <strain evidence="2">JCM 16902</strain>
    </source>
</reference>
<dbReference type="SUPFAM" id="SSF53756">
    <property type="entry name" value="UDP-Glycosyltransferase/glycogen phosphorylase"/>
    <property type="match status" value="1"/>
</dbReference>
<gene>
    <name evidence="1" type="ORF">GCM10022223_05970</name>
</gene>
<keyword evidence="2" id="KW-1185">Reference proteome</keyword>
<dbReference type="Pfam" id="PF13692">
    <property type="entry name" value="Glyco_trans_1_4"/>
    <property type="match status" value="1"/>
</dbReference>
<protein>
    <recommendedName>
        <fullName evidence="3">Teichuronic acid biosynthesis glycosyltransferase TuaH</fullName>
    </recommendedName>
</protein>
<accession>A0ABP6YZ54</accession>
<dbReference type="RefSeq" id="WP_231484123.1">
    <property type="nucleotide sequence ID" value="NZ_BAAAZO010000001.1"/>
</dbReference>
<dbReference type="Gene3D" id="3.40.50.2000">
    <property type="entry name" value="Glycogen Phosphorylase B"/>
    <property type="match status" value="1"/>
</dbReference>
<organism evidence="1 2">
    <name type="scientific">Kineosporia mesophila</name>
    <dbReference type="NCBI Taxonomy" id="566012"/>
    <lineage>
        <taxon>Bacteria</taxon>
        <taxon>Bacillati</taxon>
        <taxon>Actinomycetota</taxon>
        <taxon>Actinomycetes</taxon>
        <taxon>Kineosporiales</taxon>
        <taxon>Kineosporiaceae</taxon>
        <taxon>Kineosporia</taxon>
    </lineage>
</organism>
<dbReference type="Proteomes" id="UP001501074">
    <property type="component" value="Unassembled WGS sequence"/>
</dbReference>
<evidence type="ECO:0000313" key="1">
    <source>
        <dbReference type="EMBL" id="GAA3593838.1"/>
    </source>
</evidence>
<evidence type="ECO:0000313" key="2">
    <source>
        <dbReference type="Proteomes" id="UP001501074"/>
    </source>
</evidence>
<evidence type="ECO:0008006" key="3">
    <source>
        <dbReference type="Google" id="ProtNLM"/>
    </source>
</evidence>
<proteinExistence type="predicted"/>
<name>A0ABP6YZ54_9ACTN</name>
<dbReference type="EMBL" id="BAAAZO010000001">
    <property type="protein sequence ID" value="GAA3593838.1"/>
    <property type="molecule type" value="Genomic_DNA"/>
</dbReference>
<comment type="caution">
    <text evidence="1">The sequence shown here is derived from an EMBL/GenBank/DDBJ whole genome shotgun (WGS) entry which is preliminary data.</text>
</comment>